<name>A0A0B7KIW7_BIOOC</name>
<dbReference type="AlphaFoldDB" id="A0A0B7KIW7"/>
<dbReference type="Pfam" id="PF11951">
    <property type="entry name" value="Fungal_trans_2"/>
    <property type="match status" value="1"/>
</dbReference>
<dbReference type="EMBL" id="CDPU01000086">
    <property type="protein sequence ID" value="CEO57104.1"/>
    <property type="molecule type" value="Genomic_DNA"/>
</dbReference>
<evidence type="ECO:0000313" key="9">
    <source>
        <dbReference type="EMBL" id="CEO57104.1"/>
    </source>
</evidence>
<dbReference type="GO" id="GO:0008270">
    <property type="term" value="F:zinc ion binding"/>
    <property type="evidence" value="ECO:0007669"/>
    <property type="project" value="InterPro"/>
</dbReference>
<dbReference type="SUPFAM" id="SSF57701">
    <property type="entry name" value="Zn2/Cys6 DNA-binding domain"/>
    <property type="match status" value="1"/>
</dbReference>
<dbReference type="PROSITE" id="PS00463">
    <property type="entry name" value="ZN2_CY6_FUNGAL_1"/>
    <property type="match status" value="1"/>
</dbReference>
<proteinExistence type="predicted"/>
<reference evidence="9" key="1">
    <citation type="submission" date="2015-01" db="EMBL/GenBank/DDBJ databases">
        <authorList>
            <person name="Durling Mikael"/>
        </authorList>
    </citation>
    <scope>NUCLEOTIDE SEQUENCE</scope>
</reference>
<feature type="region of interest" description="Disordered" evidence="7">
    <location>
        <begin position="1"/>
        <end position="31"/>
    </location>
</feature>
<gene>
    <name evidence="9" type="ORF">BN869_000013162_1</name>
</gene>
<keyword evidence="4" id="KW-0238">DNA-binding</keyword>
<evidence type="ECO:0000256" key="3">
    <source>
        <dbReference type="ARBA" id="ARBA00023015"/>
    </source>
</evidence>
<dbReference type="SMART" id="SM00066">
    <property type="entry name" value="GAL4"/>
    <property type="match status" value="1"/>
</dbReference>
<dbReference type="InterPro" id="IPR036864">
    <property type="entry name" value="Zn2-C6_fun-type_DNA-bd_sf"/>
</dbReference>
<evidence type="ECO:0000256" key="5">
    <source>
        <dbReference type="ARBA" id="ARBA00023163"/>
    </source>
</evidence>
<keyword evidence="2" id="KW-0862">Zinc</keyword>
<evidence type="ECO:0000259" key="8">
    <source>
        <dbReference type="PROSITE" id="PS50048"/>
    </source>
</evidence>
<dbReference type="InterPro" id="IPR021858">
    <property type="entry name" value="Fun_TF"/>
</dbReference>
<evidence type="ECO:0000256" key="2">
    <source>
        <dbReference type="ARBA" id="ARBA00022833"/>
    </source>
</evidence>
<dbReference type="Gene3D" id="4.10.240.10">
    <property type="entry name" value="Zn(2)-C6 fungal-type DNA-binding domain"/>
    <property type="match status" value="1"/>
</dbReference>
<dbReference type="CDD" id="cd00067">
    <property type="entry name" value="GAL4"/>
    <property type="match status" value="1"/>
</dbReference>
<sequence>MPKSTNIHAMGEAQNSDTKMSNQSWRKKPRKFAPKSRLGCKTCKIRRIKCDLAQPSCIKCQSTGRTCDGYGDIADVPSTFSAGVGHERHYIEHRTTRHHPTATSVSRPTGCDVKLNGLILQNPGAFMILPVTGRTQAEALGFFEDVAIKSLNEYRPSNSWRRTLMFFSQTEPSVRCAAIALALMHRDHLDRDSGHATYQPRSLKCRLQDDAPLLYYNRAIQLLVSQENNDDTQVTAITLLVCYLFTCFDHLAGNYVQAIKHLRGGIELSRNIYQAILKKHDALHDTKPSGVHGLIYEVTRQIRRLDMQATMFLIDWTPVDSEENYFSQLSVSDTTFQSIEQAADHLQILVTRVMRLRNTGQDLSPLGNMPPLPPPFKGIILGQLESWSNLFENMLLQGDPYETASESHALIFLLRLQCTMAWTLVKSHGYDKEMGFDNFLPQFRQCVALARDVATAHERYSGSLKPTFTPEVGILPVLYIIGVKCRDPIVRREALDILRRQPMQEAVWDSISTARVVERVIEIEERGPQKEETIQSMEQIPVWKRIEAMSWVLSPGQMDIKYTFCGREGMHLESLSI</sequence>
<dbReference type="InterPro" id="IPR052360">
    <property type="entry name" value="Transcr_Regulatory_Proteins"/>
</dbReference>
<accession>A0A0B7KIW7</accession>
<dbReference type="Pfam" id="PF00172">
    <property type="entry name" value="Zn_clus"/>
    <property type="match status" value="1"/>
</dbReference>
<dbReference type="GO" id="GO:0003677">
    <property type="term" value="F:DNA binding"/>
    <property type="evidence" value="ECO:0007669"/>
    <property type="project" value="UniProtKB-KW"/>
</dbReference>
<organism evidence="9">
    <name type="scientific">Bionectria ochroleuca</name>
    <name type="common">Gliocladium roseum</name>
    <dbReference type="NCBI Taxonomy" id="29856"/>
    <lineage>
        <taxon>Eukaryota</taxon>
        <taxon>Fungi</taxon>
        <taxon>Dikarya</taxon>
        <taxon>Ascomycota</taxon>
        <taxon>Pezizomycotina</taxon>
        <taxon>Sordariomycetes</taxon>
        <taxon>Hypocreomycetidae</taxon>
        <taxon>Hypocreales</taxon>
        <taxon>Bionectriaceae</taxon>
        <taxon>Clonostachys</taxon>
    </lineage>
</organism>
<evidence type="ECO:0000256" key="4">
    <source>
        <dbReference type="ARBA" id="ARBA00023125"/>
    </source>
</evidence>
<feature type="compositionally biased region" description="Polar residues" evidence="7">
    <location>
        <begin position="1"/>
        <end position="24"/>
    </location>
</feature>
<keyword evidence="5" id="KW-0804">Transcription</keyword>
<keyword evidence="1" id="KW-0479">Metal-binding</keyword>
<protein>
    <recommendedName>
        <fullName evidence="8">Zn(2)-C6 fungal-type domain-containing protein</fullName>
    </recommendedName>
</protein>
<dbReference type="PANTHER" id="PTHR36206">
    <property type="entry name" value="ASPERCRYPTIN BIOSYNTHESIS CLUSTER-SPECIFIC TRANSCRIPTION REGULATOR ATNN-RELATED"/>
    <property type="match status" value="1"/>
</dbReference>
<keyword evidence="6" id="KW-0539">Nucleus</keyword>
<dbReference type="PROSITE" id="PS50048">
    <property type="entry name" value="ZN2_CY6_FUNGAL_2"/>
    <property type="match status" value="1"/>
</dbReference>
<keyword evidence="3" id="KW-0805">Transcription regulation</keyword>
<evidence type="ECO:0000256" key="7">
    <source>
        <dbReference type="SAM" id="MobiDB-lite"/>
    </source>
</evidence>
<evidence type="ECO:0000256" key="6">
    <source>
        <dbReference type="ARBA" id="ARBA00023242"/>
    </source>
</evidence>
<dbReference type="PANTHER" id="PTHR36206:SF12">
    <property type="entry name" value="ASPERCRYPTIN BIOSYNTHESIS CLUSTER-SPECIFIC TRANSCRIPTION REGULATOR ATNN-RELATED"/>
    <property type="match status" value="1"/>
</dbReference>
<dbReference type="InterPro" id="IPR001138">
    <property type="entry name" value="Zn2Cys6_DnaBD"/>
</dbReference>
<feature type="domain" description="Zn(2)-C6 fungal-type" evidence="8">
    <location>
        <begin position="39"/>
        <end position="67"/>
    </location>
</feature>
<evidence type="ECO:0000256" key="1">
    <source>
        <dbReference type="ARBA" id="ARBA00022723"/>
    </source>
</evidence>
<dbReference type="GO" id="GO:0000981">
    <property type="term" value="F:DNA-binding transcription factor activity, RNA polymerase II-specific"/>
    <property type="evidence" value="ECO:0007669"/>
    <property type="project" value="InterPro"/>
</dbReference>